<evidence type="ECO:0000256" key="1">
    <source>
        <dbReference type="SAM" id="Phobius"/>
    </source>
</evidence>
<proteinExistence type="predicted"/>
<dbReference type="Gene3D" id="3.10.450.50">
    <property type="match status" value="1"/>
</dbReference>
<name>A0A2Z4G7A7_9BACT</name>
<keyword evidence="1" id="KW-1133">Transmembrane helix</keyword>
<dbReference type="Pfam" id="PF14534">
    <property type="entry name" value="DUF4440"/>
    <property type="match status" value="1"/>
</dbReference>
<dbReference type="AlphaFoldDB" id="A0A2Z4G7A7"/>
<evidence type="ECO:0000313" key="3">
    <source>
        <dbReference type="EMBL" id="AWV97037.1"/>
    </source>
</evidence>
<organism evidence="3 4">
    <name type="scientific">Arcticibacterium luteifluviistationis</name>
    <dbReference type="NCBI Taxonomy" id="1784714"/>
    <lineage>
        <taxon>Bacteria</taxon>
        <taxon>Pseudomonadati</taxon>
        <taxon>Bacteroidota</taxon>
        <taxon>Cytophagia</taxon>
        <taxon>Cytophagales</taxon>
        <taxon>Leadbetterellaceae</taxon>
        <taxon>Arcticibacterium</taxon>
    </lineage>
</organism>
<keyword evidence="1" id="KW-0812">Transmembrane</keyword>
<accession>A0A2Z4G7A7</accession>
<dbReference type="RefSeq" id="WP_111370139.1">
    <property type="nucleotide sequence ID" value="NZ_CP029480.1"/>
</dbReference>
<evidence type="ECO:0000259" key="2">
    <source>
        <dbReference type="Pfam" id="PF14534"/>
    </source>
</evidence>
<keyword evidence="4" id="KW-1185">Reference proteome</keyword>
<dbReference type="Proteomes" id="UP000249873">
    <property type="component" value="Chromosome"/>
</dbReference>
<dbReference type="InterPro" id="IPR032710">
    <property type="entry name" value="NTF2-like_dom_sf"/>
</dbReference>
<feature type="domain" description="DUF4440" evidence="2">
    <location>
        <begin position="46"/>
        <end position="155"/>
    </location>
</feature>
<dbReference type="EMBL" id="CP029480">
    <property type="protein sequence ID" value="AWV97037.1"/>
    <property type="molecule type" value="Genomic_DNA"/>
</dbReference>
<protein>
    <recommendedName>
        <fullName evidence="2">DUF4440 domain-containing protein</fullName>
    </recommendedName>
</protein>
<reference evidence="3 4" key="1">
    <citation type="submission" date="2018-05" db="EMBL/GenBank/DDBJ databases">
        <title>Complete genome sequence of Arcticibacterium luteifluviistationis SM1504T, a cytophagaceae bacterium isolated from Arctic surface seawater.</title>
        <authorList>
            <person name="Li Y."/>
            <person name="Qin Q.-L."/>
        </authorList>
    </citation>
    <scope>NUCLEOTIDE SEQUENCE [LARGE SCALE GENOMIC DNA]</scope>
    <source>
        <strain evidence="3 4">SM1504</strain>
    </source>
</reference>
<dbReference type="InterPro" id="IPR027843">
    <property type="entry name" value="DUF4440"/>
</dbReference>
<gene>
    <name evidence="3" type="ORF">DJ013_02125</name>
</gene>
<dbReference type="InterPro" id="IPR011944">
    <property type="entry name" value="Steroid_delta5-4_isomerase"/>
</dbReference>
<feature type="transmembrane region" description="Helical" evidence="1">
    <location>
        <begin position="6"/>
        <end position="25"/>
    </location>
</feature>
<keyword evidence="1" id="KW-0472">Membrane</keyword>
<dbReference type="SUPFAM" id="SSF54427">
    <property type="entry name" value="NTF2-like"/>
    <property type="match status" value="1"/>
</dbReference>
<dbReference type="KEGG" id="als:DJ013_02125"/>
<dbReference type="NCBIfam" id="TIGR02246">
    <property type="entry name" value="SgcJ/EcaC family oxidoreductase"/>
    <property type="match status" value="1"/>
</dbReference>
<evidence type="ECO:0000313" key="4">
    <source>
        <dbReference type="Proteomes" id="UP000249873"/>
    </source>
</evidence>
<sequence length="169" mass="19230">MNKPIFKILTSAVLLIIGFVCGTFYNKSNDEPKKEIVTSGSDFEMIQEVTNEFVTAWINGDAEGCANTYSENAVFMVPDQPSYHGRKAIKDRYAEMFNKRNDSTLIEMTETVKEVIMLDDWAVIRGSGFETRDSEGASGTYKWIILSKKQPNGKWESVWDIFNDVEEVE</sequence>
<dbReference type="OrthoDB" id="955693at2"/>